<protein>
    <submittedName>
        <fullName evidence="1">Uncharacterized protein</fullName>
    </submittedName>
</protein>
<evidence type="ECO:0000313" key="1">
    <source>
        <dbReference type="EMBL" id="KAI0042682.1"/>
    </source>
</evidence>
<dbReference type="Proteomes" id="UP000814033">
    <property type="component" value="Unassembled WGS sequence"/>
</dbReference>
<gene>
    <name evidence="1" type="ORF">FA95DRAFT_1575568</name>
</gene>
<sequence length="814" mass="90544">MSPCDRTRDINDSESLPPPAISRNNVCSHTSSLRTGQTSRAHQKSDANFKTTGNILVTVNAVRLRPRSTPTNSNVTQRASAQRPSWYIELPSIGSQARSSNVVEVSDEEAEERSDGDMSEFATPRESVDRDLSPTASEIPLPGYVHPLPSDARNVVADDHTVIYEVGPDELLEDSGLQVIGETQSELEDGDDDRPIRVLTDFTIYTSDTLRLVDARELFHAAAKPDTFCASGAVKPWAHDDLDSESDSDDLEFAEEFNDDISEAPAQRLKLSSICGLDVHNVAHGHLDMKIYVETKHAWYILDKPSLEYAPLFMDLFIQHRMLHLLVTSASTNPRIQYDEFIKSLAVSAESSDAVALAVDVLGRELTEEDLELESVRDYLSIWVPKLEDEHDVIKLNRVPLVRHLVSTDGLLADLPSLPQPGSSRASLASASRVESNQELEVLKHRNGTVVTPHIQSIASELFHRTLELAGQASSEDPIDDYHVRARKVHLSNPSSIEWGERVGAPGHYRTVKLDGVTYRVGDTVIVEPGEDSDSERAQNALKSKSQRNPLGDKWFAQIIYMFEEDGKPCFHGQWYAHGSKTLLQEITHSRALFPMALCDTIPLASILSKCNLQLLAPGEHEPPEDVTDMDNYFFCNGLIWDEVDTEFWTLADQDKKEALSLCKPFKKCLSCGLIAMDKAKDNLVVHEDLSFSLHGTTYHEDDFIFVCQDGDEDSPFTLAQVTSLSLGKSSGALKVHHRLFLTLKTGVIKASSVWGKFYVIHPAVVPDLKHWLHGHAGQHFYVQDVAHSPSAKSLDDLEPLAIDKFQSCNDCYH</sequence>
<name>A0ACB8RF88_9AGAM</name>
<dbReference type="EMBL" id="MU276052">
    <property type="protein sequence ID" value="KAI0042682.1"/>
    <property type="molecule type" value="Genomic_DNA"/>
</dbReference>
<feature type="non-terminal residue" evidence="1">
    <location>
        <position position="814"/>
    </location>
</feature>
<evidence type="ECO:0000313" key="2">
    <source>
        <dbReference type="Proteomes" id="UP000814033"/>
    </source>
</evidence>
<keyword evidence="2" id="KW-1185">Reference proteome</keyword>
<organism evidence="1 2">
    <name type="scientific">Auriscalpium vulgare</name>
    <dbReference type="NCBI Taxonomy" id="40419"/>
    <lineage>
        <taxon>Eukaryota</taxon>
        <taxon>Fungi</taxon>
        <taxon>Dikarya</taxon>
        <taxon>Basidiomycota</taxon>
        <taxon>Agaricomycotina</taxon>
        <taxon>Agaricomycetes</taxon>
        <taxon>Russulales</taxon>
        <taxon>Auriscalpiaceae</taxon>
        <taxon>Auriscalpium</taxon>
    </lineage>
</organism>
<proteinExistence type="predicted"/>
<reference evidence="1" key="2">
    <citation type="journal article" date="2022" name="New Phytol.">
        <title>Evolutionary transition to the ectomycorrhizal habit in the genomes of a hyperdiverse lineage of mushroom-forming fungi.</title>
        <authorList>
            <person name="Looney B."/>
            <person name="Miyauchi S."/>
            <person name="Morin E."/>
            <person name="Drula E."/>
            <person name="Courty P.E."/>
            <person name="Kohler A."/>
            <person name="Kuo A."/>
            <person name="LaButti K."/>
            <person name="Pangilinan J."/>
            <person name="Lipzen A."/>
            <person name="Riley R."/>
            <person name="Andreopoulos W."/>
            <person name="He G."/>
            <person name="Johnson J."/>
            <person name="Nolan M."/>
            <person name="Tritt A."/>
            <person name="Barry K.W."/>
            <person name="Grigoriev I.V."/>
            <person name="Nagy L.G."/>
            <person name="Hibbett D."/>
            <person name="Henrissat B."/>
            <person name="Matheny P.B."/>
            <person name="Labbe J."/>
            <person name="Martin F.M."/>
        </authorList>
    </citation>
    <scope>NUCLEOTIDE SEQUENCE</scope>
    <source>
        <strain evidence="1">FP105234-sp</strain>
    </source>
</reference>
<comment type="caution">
    <text evidence="1">The sequence shown here is derived from an EMBL/GenBank/DDBJ whole genome shotgun (WGS) entry which is preliminary data.</text>
</comment>
<accession>A0ACB8RF88</accession>
<reference evidence="1" key="1">
    <citation type="submission" date="2021-02" db="EMBL/GenBank/DDBJ databases">
        <authorList>
            <consortium name="DOE Joint Genome Institute"/>
            <person name="Ahrendt S."/>
            <person name="Looney B.P."/>
            <person name="Miyauchi S."/>
            <person name="Morin E."/>
            <person name="Drula E."/>
            <person name="Courty P.E."/>
            <person name="Chicoki N."/>
            <person name="Fauchery L."/>
            <person name="Kohler A."/>
            <person name="Kuo A."/>
            <person name="Labutti K."/>
            <person name="Pangilinan J."/>
            <person name="Lipzen A."/>
            <person name="Riley R."/>
            <person name="Andreopoulos W."/>
            <person name="He G."/>
            <person name="Johnson J."/>
            <person name="Barry K.W."/>
            <person name="Grigoriev I.V."/>
            <person name="Nagy L."/>
            <person name="Hibbett D."/>
            <person name="Henrissat B."/>
            <person name="Matheny P.B."/>
            <person name="Labbe J."/>
            <person name="Martin F."/>
        </authorList>
    </citation>
    <scope>NUCLEOTIDE SEQUENCE</scope>
    <source>
        <strain evidence="1">FP105234-sp</strain>
    </source>
</reference>